<dbReference type="InterPro" id="IPR001182">
    <property type="entry name" value="FtsW/RodA"/>
</dbReference>
<evidence type="ECO:0000256" key="6">
    <source>
        <dbReference type="SAM" id="Phobius"/>
    </source>
</evidence>
<keyword evidence="4 6" id="KW-1133">Transmembrane helix</keyword>
<evidence type="ECO:0000256" key="4">
    <source>
        <dbReference type="ARBA" id="ARBA00022989"/>
    </source>
</evidence>
<evidence type="ECO:0000256" key="3">
    <source>
        <dbReference type="ARBA" id="ARBA00022960"/>
    </source>
</evidence>
<keyword evidence="8" id="KW-1185">Reference proteome</keyword>
<dbReference type="PANTHER" id="PTHR30474">
    <property type="entry name" value="CELL CYCLE PROTEIN"/>
    <property type="match status" value="1"/>
</dbReference>
<feature type="transmembrane region" description="Helical" evidence="6">
    <location>
        <begin position="224"/>
        <end position="245"/>
    </location>
</feature>
<evidence type="ECO:0000256" key="2">
    <source>
        <dbReference type="ARBA" id="ARBA00022692"/>
    </source>
</evidence>
<dbReference type="GO" id="GO:0032153">
    <property type="term" value="C:cell division site"/>
    <property type="evidence" value="ECO:0007669"/>
    <property type="project" value="TreeGrafter"/>
</dbReference>
<feature type="transmembrane region" description="Helical" evidence="6">
    <location>
        <begin position="65"/>
        <end position="84"/>
    </location>
</feature>
<dbReference type="PANTHER" id="PTHR30474:SF3">
    <property type="entry name" value="PEPTIDOGLYCAN GLYCOSYLTRANSFERASE RODA"/>
    <property type="match status" value="1"/>
</dbReference>
<feature type="transmembrane region" description="Helical" evidence="6">
    <location>
        <begin position="36"/>
        <end position="53"/>
    </location>
</feature>
<dbReference type="GO" id="GO:0015648">
    <property type="term" value="F:lipid-linked peptidoglycan transporter activity"/>
    <property type="evidence" value="ECO:0007669"/>
    <property type="project" value="TreeGrafter"/>
</dbReference>
<evidence type="ECO:0000313" key="7">
    <source>
        <dbReference type="EMBL" id="PAB58593.1"/>
    </source>
</evidence>
<dbReference type="OrthoDB" id="9812661at2"/>
<feature type="transmembrane region" description="Helical" evidence="6">
    <location>
        <begin position="12"/>
        <end position="29"/>
    </location>
</feature>
<evidence type="ECO:0000256" key="5">
    <source>
        <dbReference type="ARBA" id="ARBA00023136"/>
    </source>
</evidence>
<accession>A0A267MIH1</accession>
<comment type="subcellular location">
    <subcellularLocation>
        <location evidence="1">Membrane</location>
        <topology evidence="1">Multi-pass membrane protein</topology>
    </subcellularLocation>
</comment>
<dbReference type="GO" id="GO:0005886">
    <property type="term" value="C:plasma membrane"/>
    <property type="evidence" value="ECO:0007669"/>
    <property type="project" value="TreeGrafter"/>
</dbReference>
<feature type="transmembrane region" description="Helical" evidence="6">
    <location>
        <begin position="307"/>
        <end position="325"/>
    </location>
</feature>
<proteinExistence type="predicted"/>
<feature type="transmembrane region" description="Helical" evidence="6">
    <location>
        <begin position="178"/>
        <end position="195"/>
    </location>
</feature>
<feature type="transmembrane region" description="Helical" evidence="6">
    <location>
        <begin position="337"/>
        <end position="361"/>
    </location>
</feature>
<reference evidence="7 8" key="1">
    <citation type="submission" date="2017-06" db="EMBL/GenBank/DDBJ databases">
        <title>Draft genome sequence of anaerobic fermentative bacterium Anaeromicrobium sediminis DY2726D isolated from West Pacific Ocean sediments.</title>
        <authorList>
            <person name="Zeng X."/>
        </authorList>
    </citation>
    <scope>NUCLEOTIDE SEQUENCE [LARGE SCALE GENOMIC DNA]</scope>
    <source>
        <strain evidence="7 8">DY2726D</strain>
    </source>
</reference>
<organism evidence="7 8">
    <name type="scientific">Anaeromicrobium sediminis</name>
    <dbReference type="NCBI Taxonomy" id="1478221"/>
    <lineage>
        <taxon>Bacteria</taxon>
        <taxon>Bacillati</taxon>
        <taxon>Bacillota</taxon>
        <taxon>Clostridia</taxon>
        <taxon>Peptostreptococcales</taxon>
        <taxon>Thermotaleaceae</taxon>
        <taxon>Anaeromicrobium</taxon>
    </lineage>
</organism>
<keyword evidence="5 6" id="KW-0472">Membrane</keyword>
<evidence type="ECO:0000256" key="1">
    <source>
        <dbReference type="ARBA" id="ARBA00004141"/>
    </source>
</evidence>
<evidence type="ECO:0000313" key="8">
    <source>
        <dbReference type="Proteomes" id="UP000216024"/>
    </source>
</evidence>
<feature type="transmembrane region" description="Helical" evidence="6">
    <location>
        <begin position="122"/>
        <end position="138"/>
    </location>
</feature>
<feature type="transmembrane region" description="Helical" evidence="6">
    <location>
        <begin position="150"/>
        <end position="172"/>
    </location>
</feature>
<dbReference type="GO" id="GO:0051301">
    <property type="term" value="P:cell division"/>
    <property type="evidence" value="ECO:0007669"/>
    <property type="project" value="InterPro"/>
</dbReference>
<sequence>MFNDFFFKKMPQNLIVLINLLAIFLLYMYQNVFDPGTLLWGGLFIVTIYVANLSLSKLSPNGDNYIFLIVSMLSSIGVIMIYRLNPKYGLKQVAWFAIGIIFYFITYVAVKRIKNWQNWTKHYIIISVGLFILTLVLGDKIKGATNWIKIGPIGLQPSELIKILFVFYLASYYSNKKMNFYVFLGSIYVFILFLFIQRDLGAAMIFYFTFFMILYINEEDRKQIYVQIILATVIAILSYIFVYHVRVRVIAWLDPWKYIEKEGYQITQSLFAIASGGFFGTGLGLGYPKLIPEVHTDFIFSAICEELGIFGGIAVIMLFLILIYRGFKIALNQHNKFFKIVSIGMTVILGFQAFIIIGGVTKFIPLTGVTLPFVSYGGSSLVSSFLLVGILQVASEEIDTYQEEKDEHHI</sequence>
<keyword evidence="2 6" id="KW-0812">Transmembrane</keyword>
<feature type="transmembrane region" description="Helical" evidence="6">
    <location>
        <begin position="93"/>
        <end position="110"/>
    </location>
</feature>
<gene>
    <name evidence="7" type="ORF">CCE28_14000</name>
</gene>
<feature type="transmembrane region" description="Helical" evidence="6">
    <location>
        <begin position="373"/>
        <end position="394"/>
    </location>
</feature>
<dbReference type="Proteomes" id="UP000216024">
    <property type="component" value="Unassembled WGS sequence"/>
</dbReference>
<dbReference type="AlphaFoldDB" id="A0A267MIH1"/>
<keyword evidence="3" id="KW-0133">Cell shape</keyword>
<dbReference type="EMBL" id="NIBG01000013">
    <property type="protein sequence ID" value="PAB58593.1"/>
    <property type="molecule type" value="Genomic_DNA"/>
</dbReference>
<dbReference type="Pfam" id="PF01098">
    <property type="entry name" value="FTSW_RODA_SPOVE"/>
    <property type="match status" value="1"/>
</dbReference>
<protein>
    <submittedName>
        <fullName evidence="7">Cell cycle protein</fullName>
    </submittedName>
</protein>
<name>A0A267MIH1_9FIRM</name>
<feature type="transmembrane region" description="Helical" evidence="6">
    <location>
        <begin position="200"/>
        <end position="218"/>
    </location>
</feature>
<dbReference type="GO" id="GO:0008360">
    <property type="term" value="P:regulation of cell shape"/>
    <property type="evidence" value="ECO:0007669"/>
    <property type="project" value="UniProtKB-KW"/>
</dbReference>
<dbReference type="RefSeq" id="WP_095134358.1">
    <property type="nucleotide sequence ID" value="NZ_NIBG01000013.1"/>
</dbReference>
<comment type="caution">
    <text evidence="7">The sequence shown here is derived from an EMBL/GenBank/DDBJ whole genome shotgun (WGS) entry which is preliminary data.</text>
</comment>